<keyword evidence="5 7" id="KW-0663">Pyridoxal phosphate</keyword>
<dbReference type="Proteomes" id="UP000698963">
    <property type="component" value="Unassembled WGS sequence"/>
</dbReference>
<comment type="cofactor">
    <cofactor evidence="1 7">
        <name>pyridoxal 5'-phosphate</name>
        <dbReference type="ChEBI" id="CHEBI:597326"/>
    </cofactor>
</comment>
<feature type="binding site" evidence="6">
    <location>
        <position position="343"/>
    </location>
    <ligand>
        <name>substrate</name>
    </ligand>
</feature>
<dbReference type="PANTHER" id="PTHR21152">
    <property type="entry name" value="AMINOTRANSFERASE CLASS V"/>
    <property type="match status" value="1"/>
</dbReference>
<dbReference type="InterPro" id="IPR015421">
    <property type="entry name" value="PyrdxlP-dep_Trfase_major"/>
</dbReference>
<dbReference type="GO" id="GO:0008453">
    <property type="term" value="F:alanine-glyoxylate transaminase activity"/>
    <property type="evidence" value="ECO:0007669"/>
    <property type="project" value="TreeGrafter"/>
</dbReference>
<dbReference type="AlphaFoldDB" id="A0A921AYP9"/>
<reference evidence="9" key="1">
    <citation type="journal article" date="2021" name="PeerJ">
        <title>Extensive microbial diversity within the chicken gut microbiome revealed by metagenomics and culture.</title>
        <authorList>
            <person name="Gilroy R."/>
            <person name="Ravi A."/>
            <person name="Getino M."/>
            <person name="Pursley I."/>
            <person name="Horton D.L."/>
            <person name="Alikhan N.F."/>
            <person name="Baker D."/>
            <person name="Gharbi K."/>
            <person name="Hall N."/>
            <person name="Watson M."/>
            <person name="Adriaenssens E.M."/>
            <person name="Foster-Nyarko E."/>
            <person name="Jarju S."/>
            <person name="Secka A."/>
            <person name="Antonio M."/>
            <person name="Oren A."/>
            <person name="Chaudhuri R.R."/>
            <person name="La Ragione R."/>
            <person name="Hildebrand F."/>
            <person name="Pallen M.J."/>
        </authorList>
    </citation>
    <scope>NUCLEOTIDE SEQUENCE</scope>
    <source>
        <strain evidence="9">ChiGjej2B2-19336</strain>
    </source>
</reference>
<dbReference type="InterPro" id="IPR000192">
    <property type="entry name" value="Aminotrans_V_dom"/>
</dbReference>
<dbReference type="InterPro" id="IPR024169">
    <property type="entry name" value="SP_NH2Trfase/AEP_transaminase"/>
</dbReference>
<evidence type="ECO:0000256" key="4">
    <source>
        <dbReference type="ARBA" id="ARBA00022679"/>
    </source>
</evidence>
<evidence type="ECO:0000256" key="5">
    <source>
        <dbReference type="ARBA" id="ARBA00022898"/>
    </source>
</evidence>
<dbReference type="RefSeq" id="WP_304124111.1">
    <property type="nucleotide sequence ID" value="NZ_DYZA01000244.1"/>
</dbReference>
<sequence>MNSFQPYAAMPFYPGPVSIHPRVARALSRDYAPPRMGTEYLELYKSVRSRLQKVLGTKEDVLLGTGEGMLVLWGALKSLLKEGDTVLSVGTGVFGDGFADMAKALGCRAVLVSEPYDCTISASTLERVKDAVREHRPVLMTAVHCETPSGTLNPLEELGALKEDMGVPFFVVDAVASAGGAPVHADAWHADCVLGGSQKCLSCPPDMSFMSVSAAAWERVREVNYTGYDAVKPFDNAVEDAMRFPYTPNWWGVAALDASLSALEEEGLENVFARHEAVARACREGAKALGLTLWPAEDAVPSPTVTALRVPEGHAWPEWRAALAERGLYVGGSLGPLAGKVFRMGHMGTQADREAMQSALAVMKDVLAR</sequence>
<dbReference type="InterPro" id="IPR015424">
    <property type="entry name" value="PyrdxlP-dep_Trfase"/>
</dbReference>
<evidence type="ECO:0000313" key="10">
    <source>
        <dbReference type="Proteomes" id="UP000698963"/>
    </source>
</evidence>
<evidence type="ECO:0000256" key="2">
    <source>
        <dbReference type="ARBA" id="ARBA00009236"/>
    </source>
</evidence>
<dbReference type="PANTHER" id="PTHR21152:SF24">
    <property type="entry name" value="ALANINE--GLYOXYLATE AMINOTRANSFERASE 1"/>
    <property type="match status" value="1"/>
</dbReference>
<comment type="caution">
    <text evidence="9">The sequence shown here is derived from an EMBL/GenBank/DDBJ whole genome shotgun (WGS) entry which is preliminary data.</text>
</comment>
<keyword evidence="4" id="KW-0808">Transferase</keyword>
<proteinExistence type="inferred from homology"/>
<evidence type="ECO:0000256" key="6">
    <source>
        <dbReference type="PIRSR" id="PIRSR000524-1"/>
    </source>
</evidence>
<gene>
    <name evidence="9" type="ORF">K8W16_11870</name>
</gene>
<dbReference type="Pfam" id="PF00266">
    <property type="entry name" value="Aminotran_5"/>
    <property type="match status" value="1"/>
</dbReference>
<reference evidence="9" key="2">
    <citation type="submission" date="2021-09" db="EMBL/GenBank/DDBJ databases">
        <authorList>
            <person name="Gilroy R."/>
        </authorList>
    </citation>
    <scope>NUCLEOTIDE SEQUENCE</scope>
    <source>
        <strain evidence="9">ChiGjej2B2-19336</strain>
    </source>
</reference>
<accession>A0A921AYP9</accession>
<keyword evidence="3 9" id="KW-0032">Aminotransferase</keyword>
<dbReference type="GO" id="GO:0019265">
    <property type="term" value="P:glycine biosynthetic process, by transamination of glyoxylate"/>
    <property type="evidence" value="ECO:0007669"/>
    <property type="project" value="TreeGrafter"/>
</dbReference>
<feature type="modified residue" description="N6-(pyridoxal phosphate)lysine" evidence="7">
    <location>
        <position position="199"/>
    </location>
</feature>
<evidence type="ECO:0000256" key="1">
    <source>
        <dbReference type="ARBA" id="ARBA00001933"/>
    </source>
</evidence>
<evidence type="ECO:0000256" key="3">
    <source>
        <dbReference type="ARBA" id="ARBA00022576"/>
    </source>
</evidence>
<dbReference type="EMBL" id="DYZA01000244">
    <property type="protein sequence ID" value="HJD98326.1"/>
    <property type="molecule type" value="Genomic_DNA"/>
</dbReference>
<protein>
    <submittedName>
        <fullName evidence="9">Alanine--glyoxylate aminotransferase family protein</fullName>
    </submittedName>
</protein>
<dbReference type="GO" id="GO:0004760">
    <property type="term" value="F:L-serine-pyruvate transaminase activity"/>
    <property type="evidence" value="ECO:0007669"/>
    <property type="project" value="TreeGrafter"/>
</dbReference>
<evidence type="ECO:0000259" key="8">
    <source>
        <dbReference type="Pfam" id="PF00266"/>
    </source>
</evidence>
<dbReference type="Gene3D" id="3.90.1150.10">
    <property type="entry name" value="Aspartate Aminotransferase, domain 1"/>
    <property type="match status" value="1"/>
</dbReference>
<dbReference type="Gene3D" id="3.40.640.10">
    <property type="entry name" value="Type I PLP-dependent aspartate aminotransferase-like (Major domain)"/>
    <property type="match status" value="1"/>
</dbReference>
<name>A0A921AYP9_9BACT</name>
<dbReference type="PIRSF" id="PIRSF000524">
    <property type="entry name" value="SPT"/>
    <property type="match status" value="1"/>
</dbReference>
<organism evidence="9 10">
    <name type="scientific">Mailhella massiliensis</name>
    <dbReference type="NCBI Taxonomy" id="1903261"/>
    <lineage>
        <taxon>Bacteria</taxon>
        <taxon>Pseudomonadati</taxon>
        <taxon>Thermodesulfobacteriota</taxon>
        <taxon>Desulfovibrionia</taxon>
        <taxon>Desulfovibrionales</taxon>
        <taxon>Desulfovibrionaceae</taxon>
        <taxon>Mailhella</taxon>
    </lineage>
</organism>
<evidence type="ECO:0000256" key="7">
    <source>
        <dbReference type="PIRSR" id="PIRSR000524-50"/>
    </source>
</evidence>
<dbReference type="InterPro" id="IPR015422">
    <property type="entry name" value="PyrdxlP-dep_Trfase_small"/>
</dbReference>
<feature type="domain" description="Aminotransferase class V" evidence="8">
    <location>
        <begin position="35"/>
        <end position="330"/>
    </location>
</feature>
<evidence type="ECO:0000313" key="9">
    <source>
        <dbReference type="EMBL" id="HJD98326.1"/>
    </source>
</evidence>
<comment type="similarity">
    <text evidence="2">Belongs to the class-V pyridoxal-phosphate-dependent aminotransferase family.</text>
</comment>
<dbReference type="SUPFAM" id="SSF53383">
    <property type="entry name" value="PLP-dependent transferases"/>
    <property type="match status" value="1"/>
</dbReference>